<dbReference type="InterPro" id="IPR046985">
    <property type="entry name" value="IP5"/>
</dbReference>
<dbReference type="Proteomes" id="UP001209878">
    <property type="component" value="Unassembled WGS sequence"/>
</dbReference>
<dbReference type="GO" id="GO:0003676">
    <property type="term" value="F:nucleic acid binding"/>
    <property type="evidence" value="ECO:0007669"/>
    <property type="project" value="InterPro"/>
</dbReference>
<dbReference type="InterPro" id="IPR035979">
    <property type="entry name" value="RBD_domain_sf"/>
</dbReference>
<dbReference type="Pfam" id="PF02383">
    <property type="entry name" value="Syja_N"/>
    <property type="match status" value="1"/>
</dbReference>
<keyword evidence="5" id="KW-0378">Hydrolase</keyword>
<dbReference type="SUPFAM" id="SSF56219">
    <property type="entry name" value="DNase I-like"/>
    <property type="match status" value="1"/>
</dbReference>
<comment type="similarity">
    <text evidence="3">In the central section; belongs to the inositol 1,4,5-trisphosphate 5-phosphatase family.</text>
</comment>
<sequence>MAKHLALEDFQMRSRYRPSLYCVSGYVYDAFVHCQELGVTLIESSRADIAEYFRETMLNTAAETETVRRQYSKMLDAYGCLGVLGLNVGKSVLLYLVMVTGCISVGKIGESEIFRITATVFISLRNGALDEENVNEVRRLLSSGTFYFSWSPNGSKVDLSLCAQRCVQAKDTDNRFFWNRALHLHLQRFNVDCSQWLLKAMCGGVEIRTIYAAEKQAKACLISRLSCERAGTRFNVRGVNDDGNVANFVETEQVIYIDDQVTSYLQTRGSVPLFWEQPGFQVGSHKVKMSRGYEASAPAFDLHLCLLKQLYGEQAIVNLLGVKEGEHMLSQAYQVSVIVTSQAYQVSVIVTSQAYNVSVIVSSQANQAYQVSVIFTSQAYYVSVIVTRQAYQMGVIVTSQAYQTSYYGLLVFRQQTGCIRTNCIDCLDRTNSVQCMLGLEILPKQLEKLELANKTQMVKRFIEVYKQMWSINGDHVSRIYAGTGALGGGRSKAGDAARSATRTIQNNFLDNSKQEAIDILLLGNALRSEMADKARALLSTHNLHSSPDIMKAMLLKHPEYTSTSPVRVAIGTWNVNGGKHFRSIAFKHEHITDWLLDLPKLTLQSKPGNDSDCSTILSVVLEMLDPTVDYFEDPVDIFVIGFEEIVDLNAGNIMSARDVAVEMVKTGLGGAAGNKGAVAMRFLFHGTSLCFVCAHFAAGQSQVKERNADYHEISRKICFPMVFKGFNEGPTNFAPTYKYDLFCDDYDTSEKCRVPAWTDRVLWRRRPLPRAKELNGSDEEDAEYEDGETESQGKLILYNRAELKTSDHRQVLPWSVLVDICSMPVLAILDIEIVHVDEKKRDATLEQVIGQQGPPDGTVIVTLASGNEFEDELVNSVIEALGSCGEIILVRFVDSEMLVTFSSGQTALEAVQHDGQSVCNQEVKVRLKSPNWQEMIESEMKHLQSNTVALFNTTTNSLLGEDFSIPTMSFDMDDDDDEEVSAALDDPFELPASDSPASSTPSELFEPNGANHSSPRAARRSPAPRGKVPCPAAVAPPSQPSTNQDRVEPIVPQRVEVVGGMPPQGEKSKPDKPKPPRPSAPPSRPPPPKKLPSGAPRPAPSAGSGGAPAPAPEALGTAKSRMPDIRTPLRPNAKPAPASKVQRISRIGLPTNVSHVGHAKNPEEAQKLIEQLLGKMSTDKAGPMKSQQSTAIGRSTCPRPPYCRGWWSGDEASSATGSQCHGPESHGLLPSLSINPPSQQERGESELNRHPPPHLSPCPAHDLARRPPPVMRAGPPPIPSRGPPPAVPGRGGPPPVPSARPVGATPAPVPAPRRDIKSSINTDSVAIGSAHRPTSQYPAADGHSTTADKHGDEANGIGAAPQTAGPPPIPPRQGGH</sequence>
<dbReference type="SMART" id="SM00128">
    <property type="entry name" value="IPPc"/>
    <property type="match status" value="1"/>
</dbReference>
<comment type="catalytic activity">
    <reaction evidence="1">
        <text>a 1,2-diacyl-sn-glycero-3-phospho-(1D-myo-inositol-4,5-bisphosphate) + H2O = a 1,2-diacyl-sn-glycero-3-phospho-(1D-myo-inositol 4-phosphate) + phosphate</text>
        <dbReference type="Rhea" id="RHEA:22764"/>
        <dbReference type="ChEBI" id="CHEBI:15377"/>
        <dbReference type="ChEBI" id="CHEBI:43474"/>
        <dbReference type="ChEBI" id="CHEBI:58178"/>
        <dbReference type="ChEBI" id="CHEBI:58456"/>
        <dbReference type="EC" id="3.1.3.36"/>
    </reaction>
</comment>
<name>A0AAD9KSS4_RIDPI</name>
<comment type="similarity">
    <text evidence="2">Belongs to the synaptojanin family.</text>
</comment>
<dbReference type="GO" id="GO:0048488">
    <property type="term" value="P:synaptic vesicle endocytosis"/>
    <property type="evidence" value="ECO:0007669"/>
    <property type="project" value="TreeGrafter"/>
</dbReference>
<dbReference type="PANTHER" id="PTHR11200:SF257">
    <property type="entry name" value="PHOSPHOINOSITIDE 5-PHOSPHATASE"/>
    <property type="match status" value="1"/>
</dbReference>
<dbReference type="GO" id="GO:0046856">
    <property type="term" value="P:phosphatidylinositol dephosphorylation"/>
    <property type="evidence" value="ECO:0007669"/>
    <property type="project" value="InterPro"/>
</dbReference>
<dbReference type="EC" id="3.1.3.36" evidence="4"/>
<dbReference type="PANTHER" id="PTHR11200">
    <property type="entry name" value="INOSITOL 5-PHOSPHATASE"/>
    <property type="match status" value="1"/>
</dbReference>
<dbReference type="SUPFAM" id="SSF54928">
    <property type="entry name" value="RNA-binding domain, RBD"/>
    <property type="match status" value="1"/>
</dbReference>
<dbReference type="Pfam" id="PF22669">
    <property type="entry name" value="Exo_endo_phos2"/>
    <property type="match status" value="2"/>
</dbReference>
<evidence type="ECO:0000256" key="6">
    <source>
        <dbReference type="SAM" id="MobiDB-lite"/>
    </source>
</evidence>
<feature type="compositionally biased region" description="Low complexity" evidence="6">
    <location>
        <begin position="987"/>
        <end position="1002"/>
    </location>
</feature>
<dbReference type="PROSITE" id="PS50275">
    <property type="entry name" value="SAC"/>
    <property type="match status" value="1"/>
</dbReference>
<evidence type="ECO:0000256" key="4">
    <source>
        <dbReference type="ARBA" id="ARBA00013044"/>
    </source>
</evidence>
<dbReference type="InterPro" id="IPR015047">
    <property type="entry name" value="SYNJ1/2_RRM"/>
</dbReference>
<gene>
    <name evidence="8" type="ORF">NP493_650g01099</name>
</gene>
<feature type="region of interest" description="Disordered" evidence="6">
    <location>
        <begin position="1178"/>
        <end position="1376"/>
    </location>
</feature>
<organism evidence="8 9">
    <name type="scientific">Ridgeia piscesae</name>
    <name type="common">Tubeworm</name>
    <dbReference type="NCBI Taxonomy" id="27915"/>
    <lineage>
        <taxon>Eukaryota</taxon>
        <taxon>Metazoa</taxon>
        <taxon>Spiralia</taxon>
        <taxon>Lophotrochozoa</taxon>
        <taxon>Annelida</taxon>
        <taxon>Polychaeta</taxon>
        <taxon>Sedentaria</taxon>
        <taxon>Canalipalpata</taxon>
        <taxon>Sabellida</taxon>
        <taxon>Siboglinidae</taxon>
        <taxon>Ridgeia</taxon>
    </lineage>
</organism>
<dbReference type="Gene3D" id="3.60.10.10">
    <property type="entry name" value="Endonuclease/exonuclease/phosphatase"/>
    <property type="match status" value="3"/>
</dbReference>
<dbReference type="InterPro" id="IPR002013">
    <property type="entry name" value="SAC_dom"/>
</dbReference>
<evidence type="ECO:0000313" key="8">
    <source>
        <dbReference type="EMBL" id="KAK2176642.1"/>
    </source>
</evidence>
<dbReference type="GO" id="GO:0004439">
    <property type="term" value="F:phosphatidylinositol-4,5-bisphosphate 5-phosphatase activity"/>
    <property type="evidence" value="ECO:0007669"/>
    <property type="project" value="UniProtKB-EC"/>
</dbReference>
<feature type="compositionally biased region" description="Pro residues" evidence="6">
    <location>
        <begin position="1266"/>
        <end position="1298"/>
    </location>
</feature>
<reference evidence="8" key="1">
    <citation type="journal article" date="2023" name="Mol. Biol. Evol.">
        <title>Third-Generation Sequencing Reveals the Adaptive Role of the Epigenome in Three Deep-Sea Polychaetes.</title>
        <authorList>
            <person name="Perez M."/>
            <person name="Aroh O."/>
            <person name="Sun Y."/>
            <person name="Lan Y."/>
            <person name="Juniper S.K."/>
            <person name="Young C.R."/>
            <person name="Angers B."/>
            <person name="Qian P.Y."/>
        </authorList>
    </citation>
    <scope>NUCLEOTIDE SEQUENCE</scope>
    <source>
        <strain evidence="8">R07B-5</strain>
    </source>
</reference>
<dbReference type="SMART" id="SM01165">
    <property type="entry name" value="DUF1866"/>
    <property type="match status" value="1"/>
</dbReference>
<evidence type="ECO:0000259" key="7">
    <source>
        <dbReference type="PROSITE" id="PS50275"/>
    </source>
</evidence>
<evidence type="ECO:0000313" key="9">
    <source>
        <dbReference type="Proteomes" id="UP001209878"/>
    </source>
</evidence>
<comment type="caution">
    <text evidence="8">The sequence shown here is derived from an EMBL/GenBank/DDBJ whole genome shotgun (WGS) entry which is preliminary data.</text>
</comment>
<keyword evidence="9" id="KW-1185">Reference proteome</keyword>
<feature type="region of interest" description="Disordered" evidence="6">
    <location>
        <begin position="987"/>
        <end position="1146"/>
    </location>
</feature>
<evidence type="ECO:0000256" key="2">
    <source>
        <dbReference type="ARBA" id="ARBA00008943"/>
    </source>
</evidence>
<feature type="compositionally biased region" description="Pro residues" evidence="6">
    <location>
        <begin position="1364"/>
        <end position="1376"/>
    </location>
</feature>
<protein>
    <recommendedName>
        <fullName evidence="4">phosphoinositide 5-phosphatase</fullName>
        <ecNumber evidence="4">3.1.3.36</ecNumber>
    </recommendedName>
</protein>
<dbReference type="GO" id="GO:0098793">
    <property type="term" value="C:presynapse"/>
    <property type="evidence" value="ECO:0007669"/>
    <property type="project" value="GOC"/>
</dbReference>
<evidence type="ECO:0000256" key="1">
    <source>
        <dbReference type="ARBA" id="ARBA00001786"/>
    </source>
</evidence>
<dbReference type="InterPro" id="IPR000300">
    <property type="entry name" value="IPPc"/>
</dbReference>
<feature type="compositionally biased region" description="Pro residues" evidence="6">
    <location>
        <begin position="1076"/>
        <end position="1099"/>
    </location>
</feature>
<dbReference type="EMBL" id="JAODUO010000649">
    <property type="protein sequence ID" value="KAK2176642.1"/>
    <property type="molecule type" value="Genomic_DNA"/>
</dbReference>
<evidence type="ECO:0000256" key="5">
    <source>
        <dbReference type="ARBA" id="ARBA00022801"/>
    </source>
</evidence>
<accession>A0AAD9KSS4</accession>
<dbReference type="Gene3D" id="3.30.70.330">
    <property type="match status" value="1"/>
</dbReference>
<feature type="domain" description="SAC" evidence="7">
    <location>
        <begin position="137"/>
        <end position="482"/>
    </location>
</feature>
<dbReference type="InterPro" id="IPR036691">
    <property type="entry name" value="Endo/exonu/phosph_ase_sf"/>
</dbReference>
<dbReference type="InterPro" id="IPR012677">
    <property type="entry name" value="Nucleotide-bd_a/b_plait_sf"/>
</dbReference>
<proteinExistence type="inferred from homology"/>
<dbReference type="Pfam" id="PF08952">
    <property type="entry name" value="DUF1866"/>
    <property type="match status" value="1"/>
</dbReference>
<feature type="compositionally biased region" description="Low complexity" evidence="6">
    <location>
        <begin position="1013"/>
        <end position="1025"/>
    </location>
</feature>
<evidence type="ECO:0000256" key="3">
    <source>
        <dbReference type="ARBA" id="ARBA00009678"/>
    </source>
</evidence>